<organism evidence="8 9">
    <name type="scientific">Asanoa ferruginea</name>
    <dbReference type="NCBI Taxonomy" id="53367"/>
    <lineage>
        <taxon>Bacteria</taxon>
        <taxon>Bacillati</taxon>
        <taxon>Actinomycetota</taxon>
        <taxon>Actinomycetes</taxon>
        <taxon>Micromonosporales</taxon>
        <taxon>Micromonosporaceae</taxon>
        <taxon>Asanoa</taxon>
    </lineage>
</organism>
<evidence type="ECO:0000256" key="6">
    <source>
        <dbReference type="ARBA" id="ARBA00023316"/>
    </source>
</evidence>
<evidence type="ECO:0000256" key="5">
    <source>
        <dbReference type="ARBA" id="ARBA00023239"/>
    </source>
</evidence>
<dbReference type="InterPro" id="IPR003770">
    <property type="entry name" value="MLTG-like"/>
</dbReference>
<comment type="subcellular location">
    <subcellularLocation>
        <location evidence="7">Cell membrane</location>
        <topology evidence="7">Single-pass membrane protein</topology>
    </subcellularLocation>
</comment>
<dbReference type="HAMAP" id="MF_02065">
    <property type="entry name" value="MltG"/>
    <property type="match status" value="1"/>
</dbReference>
<keyword evidence="3 7" id="KW-1133">Transmembrane helix</keyword>
<keyword evidence="5 7" id="KW-0456">Lyase</keyword>
<dbReference type="EC" id="4.2.2.29" evidence="7"/>
<dbReference type="Gene3D" id="3.30.1490.480">
    <property type="entry name" value="Endolytic murein transglycosylase"/>
    <property type="match status" value="1"/>
</dbReference>
<keyword evidence="4 7" id="KW-0472">Membrane</keyword>
<comment type="similarity">
    <text evidence="7">Belongs to the transglycosylase MltG family.</text>
</comment>
<dbReference type="GO" id="GO:0005886">
    <property type="term" value="C:plasma membrane"/>
    <property type="evidence" value="ECO:0007669"/>
    <property type="project" value="UniProtKB-SubCell"/>
</dbReference>
<dbReference type="Pfam" id="PF02618">
    <property type="entry name" value="YceG"/>
    <property type="match status" value="1"/>
</dbReference>
<proteinExistence type="inferred from homology"/>
<comment type="catalytic activity">
    <reaction evidence="7">
        <text>a peptidoglycan chain = a peptidoglycan chain with N-acetyl-1,6-anhydromuramyl-[peptide] at the reducing end + a peptidoglycan chain with N-acetylglucosamine at the non-reducing end.</text>
        <dbReference type="EC" id="4.2.2.29"/>
    </reaction>
</comment>
<dbReference type="PANTHER" id="PTHR30518">
    <property type="entry name" value="ENDOLYTIC MUREIN TRANSGLYCOSYLASE"/>
    <property type="match status" value="1"/>
</dbReference>
<protein>
    <recommendedName>
        <fullName evidence="7">Endolytic murein transglycosylase</fullName>
        <ecNumber evidence="7">4.2.2.29</ecNumber>
    </recommendedName>
    <alternativeName>
        <fullName evidence="7">Peptidoglycan lytic transglycosylase</fullName>
    </alternativeName>
    <alternativeName>
        <fullName evidence="7">Peptidoglycan polymerization terminase</fullName>
    </alternativeName>
</protein>
<dbReference type="NCBIfam" id="TIGR00247">
    <property type="entry name" value="endolytic transglycosylase MltG"/>
    <property type="match status" value="1"/>
</dbReference>
<accession>A0A3D9ZRX4</accession>
<dbReference type="GO" id="GO:0071555">
    <property type="term" value="P:cell wall organization"/>
    <property type="evidence" value="ECO:0007669"/>
    <property type="project" value="UniProtKB-KW"/>
</dbReference>
<dbReference type="GO" id="GO:0009252">
    <property type="term" value="P:peptidoglycan biosynthetic process"/>
    <property type="evidence" value="ECO:0007669"/>
    <property type="project" value="UniProtKB-UniRule"/>
</dbReference>
<dbReference type="OrthoDB" id="9814591at2"/>
<evidence type="ECO:0000256" key="7">
    <source>
        <dbReference type="HAMAP-Rule" id="MF_02065"/>
    </source>
</evidence>
<evidence type="ECO:0000256" key="2">
    <source>
        <dbReference type="ARBA" id="ARBA00022692"/>
    </source>
</evidence>
<dbReference type="EMBL" id="QUMQ01000001">
    <property type="protein sequence ID" value="REF98733.1"/>
    <property type="molecule type" value="Genomic_DNA"/>
</dbReference>
<dbReference type="AlphaFoldDB" id="A0A3D9ZRX4"/>
<keyword evidence="2 7" id="KW-0812">Transmembrane</keyword>
<evidence type="ECO:0000313" key="9">
    <source>
        <dbReference type="Proteomes" id="UP000256913"/>
    </source>
</evidence>
<comment type="function">
    <text evidence="7">Functions as a peptidoglycan terminase that cleaves nascent peptidoglycan strands endolytically to terminate their elongation.</text>
</comment>
<keyword evidence="9" id="KW-1185">Reference proteome</keyword>
<dbReference type="Proteomes" id="UP000256913">
    <property type="component" value="Unassembled WGS sequence"/>
</dbReference>
<evidence type="ECO:0000256" key="3">
    <source>
        <dbReference type="ARBA" id="ARBA00022989"/>
    </source>
</evidence>
<feature type="transmembrane region" description="Helical" evidence="7">
    <location>
        <begin position="38"/>
        <end position="60"/>
    </location>
</feature>
<evidence type="ECO:0000256" key="4">
    <source>
        <dbReference type="ARBA" id="ARBA00023136"/>
    </source>
</evidence>
<name>A0A3D9ZRX4_9ACTN</name>
<keyword evidence="1 7" id="KW-1003">Cell membrane</keyword>
<sequence>MIDDLDLAFDERADKGRHRRSYRKNVGKKKRKGGGGKTAVAFLMALVLLGALGVGAWYGFDRIQSYFVTADYDGAGTAEKVNIEVKQGASATDIANLMVKADVVKSAKAFIEAADADSKSKNIQPGVYGLRKQMSAKAALAVLVDPKNKIVNGVTVPEGLTMLSTFKKLSDQTKIPVKDFQAAAKNVDSFDIPPFWFERRDGKKVTKSLEGFLFPDTYEMPPKPTAKQILDIMVNRFLTVTGDMKFADTVQAKRGGIAPYEALIVASLAQAEAGNKDDLGKIARVAYNRVYLKDMPLQFDVTLNYGLEAAGKPTKASKDMSPADYANAGNKYNSHYYKGLTPTPIDSPGKDALQGAMDPPAGQWLFFVAIDKQGHSAFAVTDEEHEANKVKAREAGIIN</sequence>
<gene>
    <name evidence="7" type="primary">mltG</name>
    <name evidence="8" type="ORF">DFJ67_4752</name>
</gene>
<dbReference type="GO" id="GO:0008932">
    <property type="term" value="F:lytic endotransglycosylase activity"/>
    <property type="evidence" value="ECO:0007669"/>
    <property type="project" value="UniProtKB-UniRule"/>
</dbReference>
<feature type="site" description="Important for catalytic activity" evidence="7">
    <location>
        <position position="272"/>
    </location>
</feature>
<evidence type="ECO:0000256" key="1">
    <source>
        <dbReference type="ARBA" id="ARBA00022475"/>
    </source>
</evidence>
<comment type="caution">
    <text evidence="8">The sequence shown here is derived from an EMBL/GenBank/DDBJ whole genome shotgun (WGS) entry which is preliminary data.</text>
</comment>
<keyword evidence="6 7" id="KW-0961">Cell wall biogenesis/degradation</keyword>
<reference evidence="8 9" key="1">
    <citation type="submission" date="2018-08" db="EMBL/GenBank/DDBJ databases">
        <title>Sequencing the genomes of 1000 actinobacteria strains.</title>
        <authorList>
            <person name="Klenk H.-P."/>
        </authorList>
    </citation>
    <scope>NUCLEOTIDE SEQUENCE [LARGE SCALE GENOMIC DNA]</scope>
    <source>
        <strain evidence="8 9">DSM 44099</strain>
    </source>
</reference>
<dbReference type="RefSeq" id="WP_116069980.1">
    <property type="nucleotide sequence ID" value="NZ_BONB01000138.1"/>
</dbReference>
<evidence type="ECO:0000313" key="8">
    <source>
        <dbReference type="EMBL" id="REF98733.1"/>
    </source>
</evidence>
<dbReference type="PANTHER" id="PTHR30518:SF2">
    <property type="entry name" value="ENDOLYTIC MUREIN TRANSGLYCOSYLASE"/>
    <property type="match status" value="1"/>
</dbReference>